<evidence type="ECO:0000256" key="6">
    <source>
        <dbReference type="ARBA" id="ARBA00022816"/>
    </source>
</evidence>
<dbReference type="InterPro" id="IPR019049">
    <property type="entry name" value="Nucleoporin_prot_Ndc1/Nup"/>
</dbReference>
<keyword evidence="14" id="KW-1185">Reference proteome</keyword>
<evidence type="ECO:0000256" key="4">
    <source>
        <dbReference type="ARBA" id="ARBA00022448"/>
    </source>
</evidence>
<evidence type="ECO:0000313" key="14">
    <source>
        <dbReference type="Proteomes" id="UP000504634"/>
    </source>
</evidence>
<evidence type="ECO:0000256" key="12">
    <source>
        <dbReference type="ARBA" id="ARBA00023242"/>
    </source>
</evidence>
<evidence type="ECO:0000256" key="2">
    <source>
        <dbReference type="ARBA" id="ARBA00004567"/>
    </source>
</evidence>
<reference evidence="15" key="1">
    <citation type="submission" date="2025-08" db="UniProtKB">
        <authorList>
            <consortium name="RefSeq"/>
        </authorList>
    </citation>
    <scope>IDENTIFICATION</scope>
    <source>
        <strain evidence="15">11010-0011.00</strain>
        <tissue evidence="15">Whole body</tissue>
    </source>
</reference>
<gene>
    <name evidence="15" type="primary">LOC115621362</name>
</gene>
<dbReference type="RefSeq" id="XP_030370846.1">
    <property type="nucleotide sequence ID" value="XM_030514986.1"/>
</dbReference>
<proteinExistence type="inferred from homology"/>
<evidence type="ECO:0000256" key="9">
    <source>
        <dbReference type="ARBA" id="ARBA00023010"/>
    </source>
</evidence>
<feature type="transmembrane region" description="Helical" evidence="13">
    <location>
        <begin position="191"/>
        <end position="217"/>
    </location>
</feature>
<comment type="subcellular location">
    <subcellularLocation>
        <location evidence="1">Nucleus membrane</location>
        <topology evidence="1">Multi-pass membrane protein</topology>
    </subcellularLocation>
    <subcellularLocation>
        <location evidence="2">Nucleus</location>
        <location evidence="2">Nuclear pore complex</location>
    </subcellularLocation>
</comment>
<evidence type="ECO:0000256" key="7">
    <source>
        <dbReference type="ARBA" id="ARBA00022927"/>
    </source>
</evidence>
<keyword evidence="9" id="KW-0811">Translocation</keyword>
<evidence type="ECO:0000256" key="13">
    <source>
        <dbReference type="SAM" id="Phobius"/>
    </source>
</evidence>
<dbReference type="GO" id="GO:0030674">
    <property type="term" value="F:protein-macromolecule adaptor activity"/>
    <property type="evidence" value="ECO:0007669"/>
    <property type="project" value="TreeGrafter"/>
</dbReference>
<dbReference type="GO" id="GO:0015031">
    <property type="term" value="P:protein transport"/>
    <property type="evidence" value="ECO:0007669"/>
    <property type="project" value="UniProtKB-KW"/>
</dbReference>
<evidence type="ECO:0000313" key="15">
    <source>
        <dbReference type="RefSeq" id="XP_030370846.1"/>
    </source>
</evidence>
<organism evidence="14 15">
    <name type="scientific">Drosophila lebanonensis</name>
    <name type="common">Fruit fly</name>
    <name type="synonym">Scaptodrosophila lebanonensis</name>
    <dbReference type="NCBI Taxonomy" id="7225"/>
    <lineage>
        <taxon>Eukaryota</taxon>
        <taxon>Metazoa</taxon>
        <taxon>Ecdysozoa</taxon>
        <taxon>Arthropoda</taxon>
        <taxon>Hexapoda</taxon>
        <taxon>Insecta</taxon>
        <taxon>Pterygota</taxon>
        <taxon>Neoptera</taxon>
        <taxon>Endopterygota</taxon>
        <taxon>Diptera</taxon>
        <taxon>Brachycera</taxon>
        <taxon>Muscomorpha</taxon>
        <taxon>Ephydroidea</taxon>
        <taxon>Drosophilidae</taxon>
        <taxon>Scaptodrosophila</taxon>
    </lineage>
</organism>
<name>A0A6J2T1R0_DROLE</name>
<feature type="transmembrane region" description="Helical" evidence="13">
    <location>
        <begin position="62"/>
        <end position="86"/>
    </location>
</feature>
<protein>
    <submittedName>
        <fullName evidence="15">Nucleoporin Ndc1</fullName>
    </submittedName>
</protein>
<keyword evidence="6" id="KW-0509">mRNA transport</keyword>
<evidence type="ECO:0000256" key="5">
    <source>
        <dbReference type="ARBA" id="ARBA00022692"/>
    </source>
</evidence>
<dbReference type="Proteomes" id="UP000504634">
    <property type="component" value="Unplaced"/>
</dbReference>
<feature type="transmembrane region" description="Helical" evidence="13">
    <location>
        <begin position="145"/>
        <end position="165"/>
    </location>
</feature>
<feature type="transmembrane region" description="Helical" evidence="13">
    <location>
        <begin position="107"/>
        <end position="125"/>
    </location>
</feature>
<dbReference type="GO" id="GO:0031965">
    <property type="term" value="C:nuclear membrane"/>
    <property type="evidence" value="ECO:0007669"/>
    <property type="project" value="UniProtKB-SubCell"/>
</dbReference>
<comment type="similarity">
    <text evidence="3">Belongs to the NDC1 family.</text>
</comment>
<dbReference type="GeneID" id="115621362"/>
<evidence type="ECO:0000256" key="8">
    <source>
        <dbReference type="ARBA" id="ARBA00022989"/>
    </source>
</evidence>
<dbReference type="GO" id="GO:0051028">
    <property type="term" value="P:mRNA transport"/>
    <property type="evidence" value="ECO:0007669"/>
    <property type="project" value="UniProtKB-KW"/>
</dbReference>
<keyword evidence="7" id="KW-0653">Protein transport</keyword>
<evidence type="ECO:0000256" key="1">
    <source>
        <dbReference type="ARBA" id="ARBA00004232"/>
    </source>
</evidence>
<dbReference type="PANTHER" id="PTHR13269:SF6">
    <property type="entry name" value="NUCLEOPORIN NDC1"/>
    <property type="match status" value="1"/>
</dbReference>
<dbReference type="Pfam" id="PF09531">
    <property type="entry name" value="Ndc1_Nup"/>
    <property type="match status" value="1"/>
</dbReference>
<dbReference type="GO" id="GO:0070762">
    <property type="term" value="C:nuclear pore transmembrane ring"/>
    <property type="evidence" value="ECO:0007669"/>
    <property type="project" value="TreeGrafter"/>
</dbReference>
<sequence>MSAVTSTNASKLLMFWRCIRAILLSVGMQYFLLTVFLLSVNFQLFHPLVWLATTLRLVCSLYTWFASIPLIGAVVLYGVILCQQHLVERRYCATRYRWLLQNGVRKALFLSAHLLVGYLTAWLYTGYLHSDYRHLIYKCYGQDCLSSYNVFLLGMGTTAGLYYYALEHLRNGESLHFYIVNQPRAQKFRELLLAALSKAPTMAVAPTLGYTFIFWLLGSLVRHKLSQLFGVEVDEQLVGILDLATNVRLLFYAWLLTVQIMSNMHLLRHFSAMLLAEDLPLVIARSRTAFVNEQELTLVSALSVFNVYVVQCVAARFFYNLTISPNSSARMEIFLLTEPGNRPANWRALCDQCLSIIVGFTDELADSISNISVVKGPQSFTPPPNDANAKILAEKILLRQYNQLHGIRPIMTPMSELSAEQQLQQKSEHIRRMPNWCERISGQLEASVQRLLQRIPFLVYFFHESEGAKTAYLLNNALPIYWLSQALAHLCVSSIKEDRYGVVQSDLPAIFKALHRLKRELDMLATAMASTTRAPNKNFNMLRCAVQRSLYIMCSSFYDYLGEVVPAGEELHQLQALVLHD</sequence>
<dbReference type="PANTHER" id="PTHR13269">
    <property type="entry name" value="NUCLEOPORIN NDC1"/>
    <property type="match status" value="1"/>
</dbReference>
<feature type="transmembrane region" description="Helical" evidence="13">
    <location>
        <begin position="21"/>
        <end position="42"/>
    </location>
</feature>
<keyword evidence="5 13" id="KW-0812">Transmembrane</keyword>
<dbReference type="GO" id="GO:0006999">
    <property type="term" value="P:nuclear pore organization"/>
    <property type="evidence" value="ECO:0007669"/>
    <property type="project" value="TreeGrafter"/>
</dbReference>
<keyword evidence="12" id="KW-0539">Nucleus</keyword>
<keyword evidence="4" id="KW-0813">Transport</keyword>
<keyword evidence="10" id="KW-0906">Nuclear pore complex</keyword>
<evidence type="ECO:0000256" key="11">
    <source>
        <dbReference type="ARBA" id="ARBA00023136"/>
    </source>
</evidence>
<keyword evidence="11 13" id="KW-0472">Membrane</keyword>
<keyword evidence="8 13" id="KW-1133">Transmembrane helix</keyword>
<dbReference type="OrthoDB" id="67850at2759"/>
<accession>A0A6J2T1R0</accession>
<evidence type="ECO:0000256" key="10">
    <source>
        <dbReference type="ARBA" id="ARBA00023132"/>
    </source>
</evidence>
<dbReference type="CTD" id="55706"/>
<dbReference type="AlphaFoldDB" id="A0A6J2T1R0"/>
<evidence type="ECO:0000256" key="3">
    <source>
        <dbReference type="ARBA" id="ARBA00005760"/>
    </source>
</evidence>